<feature type="compositionally biased region" description="Polar residues" evidence="1">
    <location>
        <begin position="67"/>
        <end position="76"/>
    </location>
</feature>
<feature type="region of interest" description="Disordered" evidence="1">
    <location>
        <begin position="30"/>
        <end position="76"/>
    </location>
</feature>
<dbReference type="KEGG" id="aten:116299004"/>
<reference evidence="3" key="1">
    <citation type="submission" date="2025-08" db="UniProtKB">
        <authorList>
            <consortium name="RefSeq"/>
        </authorList>
    </citation>
    <scope>IDENTIFICATION</scope>
    <source>
        <tissue evidence="3">Tentacle</tissue>
    </source>
</reference>
<dbReference type="GeneID" id="116299004"/>
<feature type="compositionally biased region" description="Basic and acidic residues" evidence="1">
    <location>
        <begin position="33"/>
        <end position="63"/>
    </location>
</feature>
<dbReference type="InParanoid" id="A0A6P8I879"/>
<evidence type="ECO:0000256" key="1">
    <source>
        <dbReference type="SAM" id="MobiDB-lite"/>
    </source>
</evidence>
<evidence type="ECO:0000313" key="2">
    <source>
        <dbReference type="Proteomes" id="UP000515163"/>
    </source>
</evidence>
<accession>A0A6P8I879</accession>
<proteinExistence type="predicted"/>
<dbReference type="AlphaFoldDB" id="A0A6P8I879"/>
<protein>
    <submittedName>
        <fullName evidence="3">CLK4-associating serine/arginine rich protein-like isoform X1</fullName>
    </submittedName>
</protein>
<name>A0A6P8I879_ACTTE</name>
<gene>
    <name evidence="3" type="primary">LOC116299004</name>
</gene>
<dbReference type="Proteomes" id="UP000515163">
    <property type="component" value="Unplaced"/>
</dbReference>
<sequence>MSHIAYHAEAQRKQRIIERKHAALAKLAMEQAEAERKQKEDEVRTRRIKHEQEEAKSKERERYLNSMGRTSKSKQGVINANYTSMLEDQKIRIAQKDLKHQEKVLRDHCLVMGHANEYFLA</sequence>
<keyword evidence="2" id="KW-1185">Reference proteome</keyword>
<organism evidence="2 3">
    <name type="scientific">Actinia tenebrosa</name>
    <name type="common">Australian red waratah sea anemone</name>
    <dbReference type="NCBI Taxonomy" id="6105"/>
    <lineage>
        <taxon>Eukaryota</taxon>
        <taxon>Metazoa</taxon>
        <taxon>Cnidaria</taxon>
        <taxon>Anthozoa</taxon>
        <taxon>Hexacorallia</taxon>
        <taxon>Actiniaria</taxon>
        <taxon>Actiniidae</taxon>
        <taxon>Actinia</taxon>
    </lineage>
</organism>
<dbReference type="RefSeq" id="XP_031563466.1">
    <property type="nucleotide sequence ID" value="XM_031707606.1"/>
</dbReference>
<dbReference type="OrthoDB" id="5980666at2759"/>
<evidence type="ECO:0000313" key="3">
    <source>
        <dbReference type="RefSeq" id="XP_031563466.1"/>
    </source>
</evidence>